<reference evidence="12 13" key="1">
    <citation type="submission" date="2015-02" db="EMBL/GenBank/DDBJ databases">
        <authorList>
            <person name="Chooi Y.-H."/>
        </authorList>
    </citation>
    <scope>NUCLEOTIDE SEQUENCE [LARGE SCALE GENOMIC DNA]</scope>
    <source>
        <strain evidence="12">E3</strain>
    </source>
</reference>
<keyword evidence="9 10" id="KW-0472">Membrane</keyword>
<keyword evidence="3 10" id="KW-0813">Transport</keyword>
<evidence type="ECO:0000256" key="9">
    <source>
        <dbReference type="ARBA" id="ARBA00023136"/>
    </source>
</evidence>
<evidence type="ECO:0000256" key="7">
    <source>
        <dbReference type="ARBA" id="ARBA00022927"/>
    </source>
</evidence>
<dbReference type="AlphaFoldDB" id="A0A0G4IZ40"/>
<evidence type="ECO:0000256" key="8">
    <source>
        <dbReference type="ARBA" id="ARBA00022989"/>
    </source>
</evidence>
<evidence type="ECO:0000313" key="12">
    <source>
        <dbReference type="EMBL" id="CEP00306.1"/>
    </source>
</evidence>
<feature type="domain" description="GPI inositol-deacylase PGAP1-like alpha/beta" evidence="11">
    <location>
        <begin position="100"/>
        <end position="305"/>
    </location>
</feature>
<evidence type="ECO:0000256" key="4">
    <source>
        <dbReference type="ARBA" id="ARBA00022692"/>
    </source>
</evidence>
<dbReference type="STRING" id="37360.A0A0G4IZ40"/>
<dbReference type="GO" id="GO:0006505">
    <property type="term" value="P:GPI anchor metabolic process"/>
    <property type="evidence" value="ECO:0007669"/>
    <property type="project" value="TreeGrafter"/>
</dbReference>
<dbReference type="InterPro" id="IPR029058">
    <property type="entry name" value="AB_hydrolase_fold"/>
</dbReference>
<gene>
    <name evidence="12" type="ORF">PBRA_008040</name>
</gene>
<comment type="function">
    <text evidence="10">Involved in inositol deacylation of GPI-anchored proteins which plays important roles in the quality control and ER-associated degradation of GPI-anchored proteins.</text>
</comment>
<keyword evidence="13" id="KW-1185">Reference proteome</keyword>
<feature type="transmembrane region" description="Helical" evidence="10">
    <location>
        <begin position="23"/>
        <end position="41"/>
    </location>
</feature>
<comment type="subcellular location">
    <subcellularLocation>
        <location evidence="1">Endoplasmic reticulum membrane</location>
        <topology evidence="1">Multi-pass membrane protein</topology>
    </subcellularLocation>
</comment>
<evidence type="ECO:0000256" key="2">
    <source>
        <dbReference type="ARBA" id="ARBA00006931"/>
    </source>
</evidence>
<evidence type="ECO:0000259" key="11">
    <source>
        <dbReference type="Pfam" id="PF07819"/>
    </source>
</evidence>
<dbReference type="SUPFAM" id="SSF53474">
    <property type="entry name" value="alpha/beta-Hydrolases"/>
    <property type="match status" value="1"/>
</dbReference>
<sequence>MRRTAAQVEPLLGDIGAVVRSHGGHWALLAGAALVVCWFAAMHDAVSGSRLAARGYANYCSLHPSFPKPELILESDCSDRFRLYRLRDARALAVDRPGPAQFVIVFVPGHHGHFTQGDPLASSVSEVYAADPSVSIEVYGLDFHEGSSAFDASVAFSEIQFVRKCIHHLLKAHPTAEFAIVAHSMGGVVSRHAVAQEADNERIRLLLTLNSPHRAHPFLSDGWLAPLYDEFAHGNATLVSIVGGHRDTMVHSSLGLLSPADDAHVHHFGDIMTVFSSAIPQVWMDVDHDAAMWCAELSRRVVAVALQALRQRGDIQSRVRVLRSALLGPLSLPTQPRSVPSLPVAHTDPVMSVNMVGVPFHYPMVMMSRHPCETFLGEGVQWINVPVPYVHDHETLKLHDFIRPEPDNPNAFLRCLAVATPDNSSTIYPAGGFASLAVAVGRQYRTSLFYGGRPVEIPPGTSLVVIGLPVAPTSFLSRTLWEGLIPSVTVVHVARVSRLSTTANSTMLPEALFVSCEQPLSGELRWYHNDKLKPSWYISIAMHPGISRALLARLIISPHFQYRVSVGLDMFATLSTGARLYSGFLMPSSLITICLYRLAALPVPTVSSMVVLPLTAFFVRSVLHSAEPIAPAGLFLTTFSFWVCYGLVLVVSFVLCSLRQAALRLTSCGRVLKGRYYTRRKVAIVISLLVLSFGFGPWTCVLAVWIRLAIELWRPPASPSSRVMIAAVYLVIILLKIPAGMAVFKRISMSGEVGGASWIWRVIYLGPGIGGLAGSEFLLAAPILFHMLLLLYTPGAKVEAESSWLRVCVCLACAFSTATHLRMYEIVVSISALSYCFLFETWARRISPYRKVPS</sequence>
<evidence type="ECO:0000313" key="13">
    <source>
        <dbReference type="Proteomes" id="UP000039324"/>
    </source>
</evidence>
<dbReference type="GO" id="GO:0005789">
    <property type="term" value="C:endoplasmic reticulum membrane"/>
    <property type="evidence" value="ECO:0007669"/>
    <property type="project" value="UniProtKB-SubCell"/>
</dbReference>
<keyword evidence="8 10" id="KW-1133">Transmembrane helix</keyword>
<feature type="transmembrane region" description="Helical" evidence="10">
    <location>
        <begin position="764"/>
        <end position="792"/>
    </location>
</feature>
<dbReference type="Pfam" id="PF07819">
    <property type="entry name" value="PGAP1"/>
    <property type="match status" value="1"/>
</dbReference>
<comment type="similarity">
    <text evidence="2 10">Belongs to the GPI inositol-deacylase family.</text>
</comment>
<protein>
    <recommendedName>
        <fullName evidence="10">GPI inositol-deacylase</fullName>
        <ecNumber evidence="10">3.1.-.-</ecNumber>
    </recommendedName>
</protein>
<evidence type="ECO:0000256" key="1">
    <source>
        <dbReference type="ARBA" id="ARBA00004477"/>
    </source>
</evidence>
<dbReference type="InterPro" id="IPR012908">
    <property type="entry name" value="PGAP1-ab_dom-like"/>
</dbReference>
<proteinExistence type="inferred from homology"/>
<dbReference type="Proteomes" id="UP000039324">
    <property type="component" value="Unassembled WGS sequence"/>
</dbReference>
<feature type="transmembrane region" description="Helical" evidence="10">
    <location>
        <begin position="726"/>
        <end position="744"/>
    </location>
</feature>
<feature type="transmembrane region" description="Helical" evidence="10">
    <location>
        <begin position="639"/>
        <end position="661"/>
    </location>
</feature>
<name>A0A0G4IZ40_PLABS</name>
<keyword evidence="5 10" id="KW-0378">Hydrolase</keyword>
<dbReference type="InterPro" id="IPR039529">
    <property type="entry name" value="PGAP1/BST1"/>
</dbReference>
<dbReference type="GO" id="GO:0006888">
    <property type="term" value="P:endoplasmic reticulum to Golgi vesicle-mediated transport"/>
    <property type="evidence" value="ECO:0007669"/>
    <property type="project" value="TreeGrafter"/>
</dbReference>
<dbReference type="Gene3D" id="3.40.50.1820">
    <property type="entry name" value="alpha/beta hydrolase"/>
    <property type="match status" value="1"/>
</dbReference>
<dbReference type="PANTHER" id="PTHR15495">
    <property type="entry name" value="NEGATIVE REGULATOR OF VESICLE FORMATION-RELATED"/>
    <property type="match status" value="1"/>
</dbReference>
<evidence type="ECO:0000256" key="5">
    <source>
        <dbReference type="ARBA" id="ARBA00022801"/>
    </source>
</evidence>
<keyword evidence="7 10" id="KW-0653">Protein transport</keyword>
<dbReference type="PANTHER" id="PTHR15495:SF7">
    <property type="entry name" value="GPI INOSITOL-DEACYLASE"/>
    <property type="match status" value="1"/>
</dbReference>
<evidence type="ECO:0000256" key="10">
    <source>
        <dbReference type="RuleBase" id="RU365011"/>
    </source>
</evidence>
<feature type="transmembrane region" description="Helical" evidence="10">
    <location>
        <begin position="682"/>
        <end position="706"/>
    </location>
</feature>
<keyword evidence="6 10" id="KW-0256">Endoplasmic reticulum</keyword>
<feature type="transmembrane region" description="Helical" evidence="10">
    <location>
        <begin position="594"/>
        <end position="619"/>
    </location>
</feature>
<dbReference type="GO" id="GO:0015031">
    <property type="term" value="P:protein transport"/>
    <property type="evidence" value="ECO:0007669"/>
    <property type="project" value="UniProtKB-KW"/>
</dbReference>
<organism evidence="12 13">
    <name type="scientific">Plasmodiophora brassicae</name>
    <name type="common">Clubroot disease agent</name>
    <dbReference type="NCBI Taxonomy" id="37360"/>
    <lineage>
        <taxon>Eukaryota</taxon>
        <taxon>Sar</taxon>
        <taxon>Rhizaria</taxon>
        <taxon>Endomyxa</taxon>
        <taxon>Phytomyxea</taxon>
        <taxon>Plasmodiophorida</taxon>
        <taxon>Plasmodiophoridae</taxon>
        <taxon>Plasmodiophora</taxon>
    </lineage>
</organism>
<evidence type="ECO:0000256" key="3">
    <source>
        <dbReference type="ARBA" id="ARBA00022448"/>
    </source>
</evidence>
<keyword evidence="4 10" id="KW-0812">Transmembrane</keyword>
<accession>A0A0G4IZ40</accession>
<dbReference type="EC" id="3.1.-.-" evidence="10"/>
<dbReference type="GO" id="GO:0050185">
    <property type="term" value="F:phosphatidylinositol deacylase activity"/>
    <property type="evidence" value="ECO:0007669"/>
    <property type="project" value="TreeGrafter"/>
</dbReference>
<dbReference type="EMBL" id="CDSF01000100">
    <property type="protein sequence ID" value="CEP00306.1"/>
    <property type="molecule type" value="Genomic_DNA"/>
</dbReference>
<dbReference type="OrthoDB" id="348976at2759"/>
<evidence type="ECO:0000256" key="6">
    <source>
        <dbReference type="ARBA" id="ARBA00022824"/>
    </source>
</evidence>